<dbReference type="InterPro" id="IPR058647">
    <property type="entry name" value="BSH_CzcB-like"/>
</dbReference>
<comment type="similarity">
    <text evidence="1">Belongs to the membrane fusion protein (MFP) (TC 8.A.1) family.</text>
</comment>
<protein>
    <submittedName>
        <fullName evidence="7">Efflux RND transporter periplasmic adaptor subunit</fullName>
    </submittedName>
</protein>
<comment type="caution">
    <text evidence="7">The sequence shown here is derived from an EMBL/GenBank/DDBJ whole genome shotgun (WGS) entry which is preliminary data.</text>
</comment>
<evidence type="ECO:0000256" key="3">
    <source>
        <dbReference type="SAM" id="Coils"/>
    </source>
</evidence>
<dbReference type="EMBL" id="JBHTLD010000066">
    <property type="protein sequence ID" value="MFD1186378.1"/>
    <property type="molecule type" value="Genomic_DNA"/>
</dbReference>
<dbReference type="Proteomes" id="UP001597094">
    <property type="component" value="Unassembled WGS sequence"/>
</dbReference>
<name>A0ABW3SNX9_9BACT</name>
<evidence type="ECO:0000313" key="7">
    <source>
        <dbReference type="EMBL" id="MFD1186378.1"/>
    </source>
</evidence>
<keyword evidence="4" id="KW-0732">Signal</keyword>
<keyword evidence="2" id="KW-0813">Transport</keyword>
<feature type="coiled-coil region" evidence="3">
    <location>
        <begin position="140"/>
        <end position="174"/>
    </location>
</feature>
<evidence type="ECO:0000256" key="1">
    <source>
        <dbReference type="ARBA" id="ARBA00009477"/>
    </source>
</evidence>
<dbReference type="InterPro" id="IPR006143">
    <property type="entry name" value="RND_pump_MFP"/>
</dbReference>
<dbReference type="SUPFAM" id="SSF111369">
    <property type="entry name" value="HlyD-like secretion proteins"/>
    <property type="match status" value="1"/>
</dbReference>
<feature type="signal peptide" evidence="4">
    <location>
        <begin position="1"/>
        <end position="19"/>
    </location>
</feature>
<proteinExistence type="inferred from homology"/>
<dbReference type="Gene3D" id="2.40.30.170">
    <property type="match status" value="1"/>
</dbReference>
<evidence type="ECO:0000259" key="6">
    <source>
        <dbReference type="Pfam" id="PF25973"/>
    </source>
</evidence>
<dbReference type="Pfam" id="PF25954">
    <property type="entry name" value="Beta-barrel_RND_2"/>
    <property type="match status" value="1"/>
</dbReference>
<feature type="chain" id="PRO_5047383524" evidence="4">
    <location>
        <begin position="20"/>
        <end position="382"/>
    </location>
</feature>
<dbReference type="Pfam" id="PF25973">
    <property type="entry name" value="BSH_CzcB"/>
    <property type="match status" value="1"/>
</dbReference>
<dbReference type="InterPro" id="IPR058792">
    <property type="entry name" value="Beta-barrel_RND_2"/>
</dbReference>
<dbReference type="Gene3D" id="2.40.420.20">
    <property type="match status" value="1"/>
</dbReference>
<sequence>MNKIAITLLASILLLNACSEPSVKEATETTETTEAANPELVVLTAQQLQNTGVVLGKAQELDMGASLQLSGEVDVPPAGMVHISVPYGGFLKQANLLPGAKVKKGQVLAVLEHPDYIQLQQDYLDTKAKIEYAQLEYNRQKELTEEKVSALKNFQQVQAEMQMLRNSQAALRQKLLMININPDRLSSSNISRSISVVSPLNGFVQNVNASVGKMINSNDVLFELVNTDDLHLELNAYEKDVNLLNPGQKITYRLANDTQERTAEIALVGKSVEGTKVIPVHVHLGQKDDKLMPGMFVTATVETAQRSVTALPETAIVQFEGKAYIYVKTGEGEFKRVQVETGVKSKEMVEVTLPDQYRTSEGIVLKGAHNLLAMQANTEEEE</sequence>
<dbReference type="PANTHER" id="PTHR30097">
    <property type="entry name" value="CATION EFFLUX SYSTEM PROTEIN CUSB"/>
    <property type="match status" value="1"/>
</dbReference>
<accession>A0ABW3SNX9</accession>
<dbReference type="RefSeq" id="WP_377526131.1">
    <property type="nucleotide sequence ID" value="NZ_JBHTLD010000066.1"/>
</dbReference>
<dbReference type="PANTHER" id="PTHR30097:SF4">
    <property type="entry name" value="SLR6042 PROTEIN"/>
    <property type="match status" value="1"/>
</dbReference>
<evidence type="ECO:0000256" key="2">
    <source>
        <dbReference type="ARBA" id="ARBA00022448"/>
    </source>
</evidence>
<organism evidence="7 8">
    <name type="scientific">Pontibacter rugosus</name>
    <dbReference type="NCBI Taxonomy" id="1745966"/>
    <lineage>
        <taxon>Bacteria</taxon>
        <taxon>Pseudomonadati</taxon>
        <taxon>Bacteroidota</taxon>
        <taxon>Cytophagia</taxon>
        <taxon>Cytophagales</taxon>
        <taxon>Hymenobacteraceae</taxon>
        <taxon>Pontibacter</taxon>
    </lineage>
</organism>
<dbReference type="NCBIfam" id="TIGR01730">
    <property type="entry name" value="RND_mfp"/>
    <property type="match status" value="1"/>
</dbReference>
<keyword evidence="3" id="KW-0175">Coiled coil</keyword>
<gene>
    <name evidence="7" type="ORF">ACFQ2O_09190</name>
</gene>
<reference evidence="8" key="1">
    <citation type="journal article" date="2019" name="Int. J. Syst. Evol. Microbiol.">
        <title>The Global Catalogue of Microorganisms (GCM) 10K type strain sequencing project: providing services to taxonomists for standard genome sequencing and annotation.</title>
        <authorList>
            <consortium name="The Broad Institute Genomics Platform"/>
            <consortium name="The Broad Institute Genome Sequencing Center for Infectious Disease"/>
            <person name="Wu L."/>
            <person name="Ma J."/>
        </authorList>
    </citation>
    <scope>NUCLEOTIDE SEQUENCE [LARGE SCALE GENOMIC DNA]</scope>
    <source>
        <strain evidence="8">JCM 31319</strain>
    </source>
</reference>
<evidence type="ECO:0000313" key="8">
    <source>
        <dbReference type="Proteomes" id="UP001597094"/>
    </source>
</evidence>
<feature type="domain" description="CusB-like beta-barrel" evidence="5">
    <location>
        <begin position="232"/>
        <end position="304"/>
    </location>
</feature>
<evidence type="ECO:0000256" key="4">
    <source>
        <dbReference type="SAM" id="SignalP"/>
    </source>
</evidence>
<evidence type="ECO:0000259" key="5">
    <source>
        <dbReference type="Pfam" id="PF25954"/>
    </source>
</evidence>
<keyword evidence="8" id="KW-1185">Reference proteome</keyword>
<feature type="domain" description="CzcB-like barrel-sandwich hybrid" evidence="6">
    <location>
        <begin position="80"/>
        <end position="225"/>
    </location>
</feature>
<dbReference type="Gene3D" id="2.40.50.100">
    <property type="match status" value="1"/>
</dbReference>
<dbReference type="InterPro" id="IPR051909">
    <property type="entry name" value="MFP_Cation_Efflux"/>
</dbReference>